<keyword evidence="1" id="KW-0812">Transmembrane</keyword>
<dbReference type="STRING" id="472963.BKP45_21290"/>
<evidence type="ECO:0000256" key="1">
    <source>
        <dbReference type="SAM" id="Phobius"/>
    </source>
</evidence>
<gene>
    <name evidence="2" type="ORF">BKP45_21290</name>
</gene>
<reference evidence="2 3" key="1">
    <citation type="submission" date="2016-10" db="EMBL/GenBank/DDBJ databases">
        <title>Draft genome sequences of four alkaliphilic bacteria belonging to the Anaerobacillus genus.</title>
        <authorList>
            <person name="Bassil N.M."/>
            <person name="Lloyd J.R."/>
        </authorList>
    </citation>
    <scope>NUCLEOTIDE SEQUENCE [LARGE SCALE GENOMIC DNA]</scope>
    <source>
        <strain evidence="2 3">DSM 22531</strain>
    </source>
</reference>
<feature type="transmembrane region" description="Helical" evidence="1">
    <location>
        <begin position="6"/>
        <end position="23"/>
    </location>
</feature>
<keyword evidence="1" id="KW-0472">Membrane</keyword>
<organism evidence="2 3">
    <name type="scientific">Anaerobacillus alkalidiazotrophicus</name>
    <dbReference type="NCBI Taxonomy" id="472963"/>
    <lineage>
        <taxon>Bacteria</taxon>
        <taxon>Bacillati</taxon>
        <taxon>Bacillota</taxon>
        <taxon>Bacilli</taxon>
        <taxon>Bacillales</taxon>
        <taxon>Bacillaceae</taxon>
        <taxon>Anaerobacillus</taxon>
    </lineage>
</organism>
<feature type="transmembrane region" description="Helical" evidence="1">
    <location>
        <begin position="51"/>
        <end position="74"/>
    </location>
</feature>
<comment type="caution">
    <text evidence="2">The sequence shown here is derived from an EMBL/GenBank/DDBJ whole genome shotgun (WGS) entry which is preliminary data.</text>
</comment>
<evidence type="ECO:0000313" key="2">
    <source>
        <dbReference type="EMBL" id="OIJ16538.1"/>
    </source>
</evidence>
<sequence>MKYLYLISNSIGILLIGIALWRFRKTLRRHNIASNDEQLSNDGKKEQNKSIIILLIGVSIIFITQLVIGIFIILK</sequence>
<accession>A0A1S2LVJ7</accession>
<proteinExistence type="predicted"/>
<keyword evidence="3" id="KW-1185">Reference proteome</keyword>
<dbReference type="AlphaFoldDB" id="A0A1S2LVJ7"/>
<keyword evidence="1" id="KW-1133">Transmembrane helix</keyword>
<evidence type="ECO:0000313" key="3">
    <source>
        <dbReference type="Proteomes" id="UP000180057"/>
    </source>
</evidence>
<name>A0A1S2LVJ7_9BACI</name>
<protein>
    <submittedName>
        <fullName evidence="2">Uncharacterized protein</fullName>
    </submittedName>
</protein>
<dbReference type="Proteomes" id="UP000180057">
    <property type="component" value="Unassembled WGS sequence"/>
</dbReference>
<dbReference type="EMBL" id="MLQS01000035">
    <property type="protein sequence ID" value="OIJ16538.1"/>
    <property type="molecule type" value="Genomic_DNA"/>
</dbReference>